<dbReference type="CDD" id="cd02440">
    <property type="entry name" value="AdoMet_MTases"/>
    <property type="match status" value="1"/>
</dbReference>
<dbReference type="InterPro" id="IPR011639">
    <property type="entry name" value="MethylTrfase_TaqI-like_dom"/>
</dbReference>
<evidence type="ECO:0000256" key="3">
    <source>
        <dbReference type="ARBA" id="ARBA00022679"/>
    </source>
</evidence>
<name>A0A5C8G953_9SPIR</name>
<dbReference type="PRINTS" id="PR00507">
    <property type="entry name" value="N12N6MTFRASE"/>
</dbReference>
<dbReference type="InterPro" id="IPR029063">
    <property type="entry name" value="SAM-dependent_MTases_sf"/>
</dbReference>
<proteinExistence type="predicted"/>
<keyword evidence="3" id="KW-0808">Transferase</keyword>
<dbReference type="Pfam" id="PF20473">
    <property type="entry name" value="MmeI_Mtase"/>
    <property type="match status" value="1"/>
</dbReference>
<evidence type="ECO:0000256" key="2">
    <source>
        <dbReference type="ARBA" id="ARBA00022603"/>
    </source>
</evidence>
<dbReference type="Pfam" id="PF01797">
    <property type="entry name" value="Y1_Tnp"/>
    <property type="match status" value="1"/>
</dbReference>
<dbReference type="SMART" id="SM01321">
    <property type="entry name" value="Y1_Tnp"/>
    <property type="match status" value="1"/>
</dbReference>
<evidence type="ECO:0000259" key="6">
    <source>
        <dbReference type="SMART" id="SM01321"/>
    </source>
</evidence>
<keyword evidence="4" id="KW-0949">S-adenosyl-L-methionine</keyword>
<dbReference type="InterPro" id="IPR046816">
    <property type="entry name" value="MmeI_Mtase"/>
</dbReference>
<dbReference type="GO" id="GO:0009307">
    <property type="term" value="P:DNA restriction-modification system"/>
    <property type="evidence" value="ECO:0007669"/>
    <property type="project" value="UniProtKB-KW"/>
</dbReference>
<dbReference type="GO" id="GO:0004803">
    <property type="term" value="F:transposase activity"/>
    <property type="evidence" value="ECO:0007669"/>
    <property type="project" value="InterPro"/>
</dbReference>
<dbReference type="GO" id="GO:0005524">
    <property type="term" value="F:ATP binding"/>
    <property type="evidence" value="ECO:0007669"/>
    <property type="project" value="UniProtKB-KW"/>
</dbReference>
<dbReference type="InterPro" id="IPR002686">
    <property type="entry name" value="Transposase_17"/>
</dbReference>
<dbReference type="Gene3D" id="3.30.70.1290">
    <property type="entry name" value="Transposase IS200-like"/>
    <property type="match status" value="1"/>
</dbReference>
<evidence type="ECO:0000256" key="5">
    <source>
        <dbReference type="ARBA" id="ARBA00047942"/>
    </source>
</evidence>
<feature type="domain" description="Transposase IS200-like" evidence="6">
    <location>
        <begin position="600"/>
        <end position="730"/>
    </location>
</feature>
<dbReference type="PANTHER" id="PTHR33841:SF1">
    <property type="entry name" value="DNA METHYLTRANSFERASE A"/>
    <property type="match status" value="1"/>
</dbReference>
<dbReference type="InterPro" id="IPR002052">
    <property type="entry name" value="DNA_methylase_N6_adenine_CS"/>
</dbReference>
<dbReference type="GO" id="GO:0032259">
    <property type="term" value="P:methylation"/>
    <property type="evidence" value="ECO:0007669"/>
    <property type="project" value="UniProtKB-KW"/>
</dbReference>
<comment type="catalytic activity">
    <reaction evidence="5">
        <text>a 2'-deoxyadenosine in DNA + S-adenosyl-L-methionine = an N(6)-methyl-2'-deoxyadenosine in DNA + S-adenosyl-L-homocysteine + H(+)</text>
        <dbReference type="Rhea" id="RHEA:15197"/>
        <dbReference type="Rhea" id="RHEA-COMP:12418"/>
        <dbReference type="Rhea" id="RHEA-COMP:12419"/>
        <dbReference type="ChEBI" id="CHEBI:15378"/>
        <dbReference type="ChEBI" id="CHEBI:57856"/>
        <dbReference type="ChEBI" id="CHEBI:59789"/>
        <dbReference type="ChEBI" id="CHEBI:90615"/>
        <dbReference type="ChEBI" id="CHEBI:90616"/>
        <dbReference type="EC" id="2.1.1.72"/>
    </reaction>
</comment>
<dbReference type="Gene3D" id="3.40.50.150">
    <property type="entry name" value="Vaccinia Virus protein VP39"/>
    <property type="match status" value="2"/>
</dbReference>
<dbReference type="GO" id="GO:0009007">
    <property type="term" value="F:site-specific DNA-methyltransferase (adenine-specific) activity"/>
    <property type="evidence" value="ECO:0007669"/>
    <property type="project" value="UniProtKB-EC"/>
</dbReference>
<dbReference type="GO" id="GO:0003677">
    <property type="term" value="F:DNA binding"/>
    <property type="evidence" value="ECO:0007669"/>
    <property type="project" value="UniProtKB-KW"/>
</dbReference>
<evidence type="ECO:0000313" key="8">
    <source>
        <dbReference type="Proteomes" id="UP000322327"/>
    </source>
</evidence>
<dbReference type="EMBL" id="SAYI01000004">
    <property type="protein sequence ID" value="TXJ58340.1"/>
    <property type="molecule type" value="Genomic_DNA"/>
</dbReference>
<evidence type="ECO:0000313" key="7">
    <source>
        <dbReference type="EMBL" id="TXJ58340.1"/>
    </source>
</evidence>
<protein>
    <recommendedName>
        <fullName evidence="1">site-specific DNA-methyltransferase (adenine-specific)</fullName>
        <ecNumber evidence="1">2.1.1.72</ecNumber>
    </recommendedName>
</protein>
<keyword evidence="2" id="KW-0489">Methyltransferase</keyword>
<organism evidence="7 8">
    <name type="scientific">Brachyspira aalborgi</name>
    <dbReference type="NCBI Taxonomy" id="29522"/>
    <lineage>
        <taxon>Bacteria</taxon>
        <taxon>Pseudomonadati</taxon>
        <taxon>Spirochaetota</taxon>
        <taxon>Spirochaetia</taxon>
        <taxon>Brachyspirales</taxon>
        <taxon>Brachyspiraceae</taxon>
        <taxon>Brachyspira</taxon>
    </lineage>
</organism>
<reference evidence="7 8" key="1">
    <citation type="journal article" date="1992" name="Lakartidningen">
        <title>[Penicillin V and not amoxicillin is the first choice preparation in acute otitis].</title>
        <authorList>
            <person name="Kamme C."/>
            <person name="Lundgren K."/>
            <person name="Prellner K."/>
        </authorList>
    </citation>
    <scope>NUCLEOTIDE SEQUENCE [LARGE SCALE GENOMIC DNA]</scope>
    <source>
        <strain evidence="7 8">PC3053II</strain>
    </source>
</reference>
<dbReference type="SUPFAM" id="SSF53335">
    <property type="entry name" value="S-adenosyl-L-methionine-dependent methyltransferases"/>
    <property type="match status" value="2"/>
</dbReference>
<evidence type="ECO:0000256" key="1">
    <source>
        <dbReference type="ARBA" id="ARBA00011900"/>
    </source>
</evidence>
<dbReference type="GO" id="GO:0009035">
    <property type="term" value="F:type I site-specific deoxyribonuclease activity"/>
    <property type="evidence" value="ECO:0007669"/>
    <property type="project" value="UniProtKB-EC"/>
</dbReference>
<dbReference type="GO" id="GO:0006313">
    <property type="term" value="P:DNA transposition"/>
    <property type="evidence" value="ECO:0007669"/>
    <property type="project" value="InterPro"/>
</dbReference>
<comment type="caution">
    <text evidence="7">The sequence shown here is derived from an EMBL/GenBank/DDBJ whole genome shotgun (WGS) entry which is preliminary data.</text>
</comment>
<dbReference type="PANTHER" id="PTHR33841">
    <property type="entry name" value="DNA METHYLTRANSFERASE YEEA-RELATED"/>
    <property type="match status" value="1"/>
</dbReference>
<evidence type="ECO:0000256" key="4">
    <source>
        <dbReference type="ARBA" id="ARBA00022691"/>
    </source>
</evidence>
<dbReference type="Gene3D" id="3.90.1570.30">
    <property type="match status" value="1"/>
</dbReference>
<accession>A0A5C8G953</accession>
<dbReference type="Pfam" id="PF07669">
    <property type="entry name" value="Eco57I"/>
    <property type="match status" value="1"/>
</dbReference>
<dbReference type="Proteomes" id="UP000322327">
    <property type="component" value="Unassembled WGS sequence"/>
</dbReference>
<dbReference type="SUPFAM" id="SSF143422">
    <property type="entry name" value="Transposase IS200-like"/>
    <property type="match status" value="1"/>
</dbReference>
<dbReference type="InterPro" id="IPR007409">
    <property type="entry name" value="Restrct_endonuc_type1_HsdR_N"/>
</dbReference>
<dbReference type="PROSITE" id="PS00092">
    <property type="entry name" value="N6_MTASE"/>
    <property type="match status" value="1"/>
</dbReference>
<gene>
    <name evidence="7" type="ORF">EPJ76_00360</name>
</gene>
<dbReference type="EC" id="2.1.1.72" evidence="1"/>
<dbReference type="InterPro" id="IPR050953">
    <property type="entry name" value="N4_N6_ade-DNA_methylase"/>
</dbReference>
<dbReference type="InterPro" id="IPR036515">
    <property type="entry name" value="Transposase_17_sf"/>
</dbReference>
<dbReference type="Pfam" id="PF04313">
    <property type="entry name" value="HSDR_N"/>
    <property type="match status" value="1"/>
</dbReference>
<sequence length="1320" mass="152114">MSANSKNKEEAYNGIKELVEKFKSNYKQFHSSDYNETLTRQDFINPFFEYLGWDISNKEGLSQTYREVIHEDKLKVGRDTTLTAGIRQSPDYSFRIGGNRVFFVEAKKPSRNLKEDSDAAYQIRRYAWSGKLAVSILTDFEEFAIYDCSKKPSPNDKASMSRIEYINYEDYLNRFDFLYDTFAKENVLRGSLEKYNADTKSKKGTESVDIDFLNSLDDLRTKLASNISKLNSLSLRDLNFAVQHIIDRIIFLRVAEDRGVENYGDLREACSGNNYYKNIVDIFKKSDGKYNSGIFDFSKDKITQNIEVDNKVIKEIINDLYYPKSPYEFSVISVEIIGNAYEQFLGKTITIGNNSKAKIELKPEVRKAGGVYYTPEYIVDYIVENTVGEKIKGKTPKEIANIKIVDPACGSGSFLIGAYKYLLNYHREYYSKQGKKKFLGSKEDAITEDGELALWVKKQILINNIFGVDIDSNAVEVTKLSLLLKCMENETPASIMNNQSLFNERALPSLDENIKCGNSLIGNDFYSYHYNDIFKSTVNEKYNNRQARNIETARKGLKPLVIKNQNNTANLFDEEMQYKINCFDWEREFPNIFARKKKEVKAYHITFAIHNSRVSERMITYKVNKGEVLNLSEEDELFITKSIGEVILKNDIKCLAYNISRDHVHILLVCEDKELPEFIRKIKGKSSQKFKEYLNIPKEEVFHLWAQKYDAKEIDSDKKLYNTIEYINNNRIKHELPENNGLKPIVLSFLCGQNAEVCNYTDEYNDTNGRNNAKAHNGLQPIVKEETGIQKQGIVDSYKFSSSTEKVYNGLQPIANDNAEIQKQGVVTPCYDNANNNKKLNEISKIESYYMDTYKTTEEHNGEKQTDNIENTYEEKAHIENARNMEIECKRQIYNIDIARKRQTYNIDIAHNGLQPIVVRVQDAINKAFNQYEDGGFDIVIGNPPYGAELMDIERDYLERKYNLRNTNTAALFIGLSKHLLKDKGVNGFIIPKSFIYASNWESSRELIINDLQELVDCGKVWKEVKLEQVIIMFCNNSEVETYKASERNENNIITVGKIDKKTFREFGFYLNAVSNEELNIAYKMISSKKTVNDYCINKLEGNYQNKIIEKYNKGALKVLGGKNINRYYYPNTIKGFLDKKYIKNNKGVIRENSILAQNIVAHIMNPTPHIKIIAMLSNTIENKDKYILVNTINQLDNISDLNSKFILAILNSKLISWFTYIFVFGKAIRTMHFDNPATSRIPMPSVDLTKKSDKEVHDKLVKLVDNIIAINKKLVGENNPNTKEILERQVRALDGEIDKLVYGLYGLSDNEIRIIENVS</sequence>